<dbReference type="Gene3D" id="1.10.287.210">
    <property type="match status" value="1"/>
</dbReference>
<dbReference type="SUPFAM" id="SSF50729">
    <property type="entry name" value="PH domain-like"/>
    <property type="match status" value="1"/>
</dbReference>
<sequence length="84" mass="9516">MALQHARESLHLAQSTISSATKLSADIATQLSTLNQYTFDWLKDAHDKYVVKDFGKVFEKYIHNYIVSHGEKSPFGTAPAHYFV</sequence>
<proteinExistence type="predicted"/>
<evidence type="ECO:0000259" key="1">
    <source>
        <dbReference type="Pfam" id="PF11724"/>
    </source>
</evidence>
<evidence type="ECO:0000313" key="2">
    <source>
        <dbReference type="EMBL" id="QRG70744.1"/>
    </source>
</evidence>
<gene>
    <name evidence="2" type="ORF">JNE38_23420</name>
</gene>
<dbReference type="Pfam" id="PF11724">
    <property type="entry name" value="YvbH_ext"/>
    <property type="match status" value="1"/>
</dbReference>
<name>A0ABX7FY94_BRECH</name>
<dbReference type="EMBL" id="CP069127">
    <property type="protein sequence ID" value="QRG70744.1"/>
    <property type="molecule type" value="Genomic_DNA"/>
</dbReference>
<dbReference type="InterPro" id="IPR021722">
    <property type="entry name" value="YvbH_oligomer_dom"/>
</dbReference>
<feature type="domain" description="YvbH-like oligomerisation" evidence="1">
    <location>
        <begin position="4"/>
        <end position="64"/>
    </location>
</feature>
<evidence type="ECO:0000313" key="3">
    <source>
        <dbReference type="Proteomes" id="UP000596248"/>
    </source>
</evidence>
<reference evidence="2 3" key="1">
    <citation type="submission" date="2021-01" db="EMBL/GenBank/DDBJ databases">
        <title>Identification of strong promoters based on the transcriptome of Brevibacillus choshinensis.</title>
        <authorList>
            <person name="Yao D."/>
            <person name="Zhang K."/>
            <person name="Wu J."/>
        </authorList>
    </citation>
    <scope>NUCLEOTIDE SEQUENCE [LARGE SCALE GENOMIC DNA]</scope>
    <source>
        <strain evidence="2 3">HPD31-SP3</strain>
    </source>
</reference>
<protein>
    <recommendedName>
        <fullName evidence="1">YvbH-like oligomerisation domain-containing protein</fullName>
    </recommendedName>
</protein>
<dbReference type="RefSeq" id="WP_203357709.1">
    <property type="nucleotide sequence ID" value="NZ_CP069127.1"/>
</dbReference>
<keyword evidence="3" id="KW-1185">Reference proteome</keyword>
<dbReference type="Proteomes" id="UP000596248">
    <property type="component" value="Chromosome"/>
</dbReference>
<accession>A0ABX7FY94</accession>
<organism evidence="2 3">
    <name type="scientific">Brevibacillus choshinensis</name>
    <dbReference type="NCBI Taxonomy" id="54911"/>
    <lineage>
        <taxon>Bacteria</taxon>
        <taxon>Bacillati</taxon>
        <taxon>Bacillota</taxon>
        <taxon>Bacilli</taxon>
        <taxon>Bacillales</taxon>
        <taxon>Paenibacillaceae</taxon>
        <taxon>Brevibacillus</taxon>
    </lineage>
</organism>